<dbReference type="Proteomes" id="UP000076501">
    <property type="component" value="Unassembled WGS sequence"/>
</dbReference>
<dbReference type="SUPFAM" id="SSF51569">
    <property type="entry name" value="Aldolase"/>
    <property type="match status" value="1"/>
</dbReference>
<feature type="binding site" evidence="3">
    <location>
        <position position="178"/>
    </location>
    <ligand>
        <name>Zn(2+)</name>
        <dbReference type="ChEBI" id="CHEBI:29105"/>
        <label>1</label>
        <note>catalytic</note>
    </ligand>
</feature>
<comment type="cofactor">
    <cofactor evidence="3">
        <name>Zn(2+)</name>
        <dbReference type="ChEBI" id="CHEBI:29105"/>
    </cofactor>
    <text evidence="3">Binds 2 Zn(2+) ions per subunit. One is catalytic and the other provides a structural contribution.</text>
</comment>
<dbReference type="PANTHER" id="PTHR30304:SF0">
    <property type="entry name" value="D-TAGATOSE-1,6-BISPHOSPHATE ALDOLASE SUBUNIT GATY-RELATED"/>
    <property type="match status" value="1"/>
</dbReference>
<evidence type="ECO:0000256" key="3">
    <source>
        <dbReference type="PIRSR" id="PIRSR001359-3"/>
    </source>
</evidence>
<dbReference type="InterPro" id="IPR013785">
    <property type="entry name" value="Aldolase_TIM"/>
</dbReference>
<evidence type="ECO:0000313" key="4">
    <source>
        <dbReference type="EMBL" id="KZD30389.1"/>
    </source>
</evidence>
<dbReference type="NCBIfam" id="NF005288">
    <property type="entry name" value="PRK06806.1"/>
    <property type="match status" value="1"/>
</dbReference>
<accession>A0A164DHU7</accession>
<feature type="binding site" evidence="3">
    <location>
        <position position="206"/>
    </location>
    <ligand>
        <name>Zn(2+)</name>
        <dbReference type="ChEBI" id="CHEBI:29105"/>
        <label>1</label>
        <note>catalytic</note>
    </ligand>
</feature>
<gene>
    <name evidence="4" type="ORF">B4082_3968</name>
</gene>
<reference evidence="4 5" key="1">
    <citation type="submission" date="2015-09" db="EMBL/GenBank/DDBJ databases">
        <title>Bacillus cereus food isolates.</title>
        <authorList>
            <person name="Boekhorst J."/>
        </authorList>
    </citation>
    <scope>NUCLEOTIDE SEQUENCE [LARGE SCALE GENOMIC DNA]</scope>
    <source>
        <strain evidence="4 5">B4082</strain>
    </source>
</reference>
<feature type="binding site" evidence="3">
    <location>
        <position position="104"/>
    </location>
    <ligand>
        <name>Zn(2+)</name>
        <dbReference type="ChEBI" id="CHEBI:29105"/>
        <label>2</label>
    </ligand>
</feature>
<proteinExistence type="predicted"/>
<dbReference type="EMBL" id="LJKA01000062">
    <property type="protein sequence ID" value="KZD30389.1"/>
    <property type="molecule type" value="Genomic_DNA"/>
</dbReference>
<evidence type="ECO:0000256" key="1">
    <source>
        <dbReference type="PIRSR" id="PIRSR001359-1"/>
    </source>
</evidence>
<dbReference type="PATRIC" id="fig|1396.539.peg.4278"/>
<organism evidence="4 5">
    <name type="scientific">Bacillus cereus</name>
    <dbReference type="NCBI Taxonomy" id="1396"/>
    <lineage>
        <taxon>Bacteria</taxon>
        <taxon>Bacillati</taxon>
        <taxon>Bacillota</taxon>
        <taxon>Bacilli</taxon>
        <taxon>Bacillales</taxon>
        <taxon>Bacillaceae</taxon>
        <taxon>Bacillus</taxon>
        <taxon>Bacillus cereus group</taxon>
    </lineage>
</organism>
<evidence type="ECO:0000313" key="5">
    <source>
        <dbReference type="Proteomes" id="UP000076501"/>
    </source>
</evidence>
<dbReference type="InterPro" id="IPR000771">
    <property type="entry name" value="FBA_II"/>
</dbReference>
<dbReference type="GO" id="GO:0008270">
    <property type="term" value="F:zinc ion binding"/>
    <property type="evidence" value="ECO:0007669"/>
    <property type="project" value="InterPro"/>
</dbReference>
<dbReference type="Gene3D" id="3.20.20.70">
    <property type="entry name" value="Aldolase class I"/>
    <property type="match status" value="1"/>
</dbReference>
<dbReference type="RefSeq" id="WP_063223895.1">
    <property type="nucleotide sequence ID" value="NZ_JAEHBS010000037.1"/>
</dbReference>
<dbReference type="InterPro" id="IPR050246">
    <property type="entry name" value="Class_II_FBP_aldolase"/>
</dbReference>
<evidence type="ECO:0000256" key="2">
    <source>
        <dbReference type="PIRSR" id="PIRSR001359-2"/>
    </source>
</evidence>
<keyword evidence="3" id="KW-0862">Zinc</keyword>
<keyword evidence="3" id="KW-0479">Metal-binding</keyword>
<comment type="caution">
    <text evidence="4">The sequence shown here is derived from an EMBL/GenBank/DDBJ whole genome shotgun (WGS) entry which is preliminary data.</text>
</comment>
<sequence length="295" mass="32467">MSLVQMKDILIKANQEKYGVGAFSVANMEMVMGAIQAAEELCSPLILQIAEVRLNHSPIHLIGPLMVAAAKKATIPVAVHFDHGMTFEKIKETLEIGFSSVMFDGSHYPLEENIQRTKEVVELAKHYGATVEAEIGRVGGSEDGSEDIEMMLTSTKEAKRFAEETDIDALAVAIGNAHGMYNGDPDLRLDRLQEINGIVDIPLVLHGGSGISPENFKQCIQHGVRKINVATATFQNIVSRVNTAALNTPYLDYFTYHQDVIEAAYENVKNHMLIFGSENKAQPEKLSSLNNRRNS</sequence>
<protein>
    <submittedName>
        <fullName evidence="4">5-keto-2-deoxy-D-gluconate-6 phosphate aldolase</fullName>
    </submittedName>
</protein>
<dbReference type="PIRSF" id="PIRSF001359">
    <property type="entry name" value="F_bP_aldolase_II"/>
    <property type="match status" value="1"/>
</dbReference>
<feature type="binding site" evidence="3">
    <location>
        <position position="134"/>
    </location>
    <ligand>
        <name>Zn(2+)</name>
        <dbReference type="ChEBI" id="CHEBI:29105"/>
        <label>2</label>
    </ligand>
</feature>
<dbReference type="PROSITE" id="PS00806">
    <property type="entry name" value="ALDOLASE_CLASS_II_2"/>
    <property type="match status" value="1"/>
</dbReference>
<feature type="binding site" evidence="2">
    <location>
        <begin position="207"/>
        <end position="209"/>
    </location>
    <ligand>
        <name>dihydroxyacetone phosphate</name>
        <dbReference type="ChEBI" id="CHEBI:57642"/>
    </ligand>
</feature>
<dbReference type="Pfam" id="PF01116">
    <property type="entry name" value="F_bP_aldolase"/>
    <property type="match status" value="1"/>
</dbReference>
<dbReference type="GO" id="GO:0005975">
    <property type="term" value="P:carbohydrate metabolic process"/>
    <property type="evidence" value="ECO:0007669"/>
    <property type="project" value="InterPro"/>
</dbReference>
<feature type="binding site" evidence="2">
    <location>
        <position position="179"/>
    </location>
    <ligand>
        <name>dihydroxyacetone phosphate</name>
        <dbReference type="ChEBI" id="CHEBI:57642"/>
    </ligand>
</feature>
<dbReference type="CDD" id="cd00947">
    <property type="entry name" value="TBP_aldolase_IIB"/>
    <property type="match status" value="1"/>
</dbReference>
<dbReference type="AlphaFoldDB" id="A0A164DHU7"/>
<dbReference type="PANTHER" id="PTHR30304">
    <property type="entry name" value="D-TAGATOSE-1,6-BISPHOSPHATE ALDOLASE"/>
    <property type="match status" value="1"/>
</dbReference>
<feature type="active site" description="Proton donor" evidence="1">
    <location>
        <position position="82"/>
    </location>
</feature>
<name>A0A164DHU7_BACCE</name>
<dbReference type="NCBIfam" id="TIGR00167">
    <property type="entry name" value="cbbA"/>
    <property type="match status" value="1"/>
</dbReference>
<dbReference type="GO" id="GO:0016832">
    <property type="term" value="F:aldehyde-lyase activity"/>
    <property type="evidence" value="ECO:0007669"/>
    <property type="project" value="InterPro"/>
</dbReference>
<feature type="binding site" evidence="2">
    <location>
        <begin position="228"/>
        <end position="231"/>
    </location>
    <ligand>
        <name>dihydroxyacetone phosphate</name>
        <dbReference type="ChEBI" id="CHEBI:57642"/>
    </ligand>
</feature>
<feature type="binding site" evidence="3">
    <location>
        <position position="83"/>
    </location>
    <ligand>
        <name>Zn(2+)</name>
        <dbReference type="ChEBI" id="CHEBI:29105"/>
        <label>1</label>
        <note>catalytic</note>
    </ligand>
</feature>